<protein>
    <submittedName>
        <fullName evidence="1">Uncharacterized protein</fullName>
    </submittedName>
</protein>
<dbReference type="GeneTree" id="ENSGT01010000229958"/>
<proteinExistence type="predicted"/>
<reference evidence="1" key="1">
    <citation type="submission" date="2023-09" db="UniProtKB">
        <authorList>
            <consortium name="Ensembl"/>
        </authorList>
    </citation>
    <scope>IDENTIFICATION</scope>
</reference>
<dbReference type="OMA" id="IFMARGL"/>
<sequence>MLSLLDDFRRLLSLKTTQSKKLCWKLRENLTEKRQVVSFPFLPGRSVNSPGKGRLLFIAGSWRFGLAAERGYFQKKTSPL</sequence>
<name>A0A8C0CCB1_BALMU</name>
<dbReference type="Ensembl" id="ENSBMST00010003586.1">
    <property type="protein sequence ID" value="ENSBMSP00010003242.1"/>
    <property type="gene ID" value="ENSBMSG00010002446.1"/>
</dbReference>
<dbReference type="AlphaFoldDB" id="A0A8C0CCB1"/>
<organism evidence="1">
    <name type="scientific">Balaenoptera musculus</name>
    <name type="common">Blue whale</name>
    <dbReference type="NCBI Taxonomy" id="9771"/>
    <lineage>
        <taxon>Eukaryota</taxon>
        <taxon>Metazoa</taxon>
        <taxon>Chordata</taxon>
        <taxon>Craniata</taxon>
        <taxon>Vertebrata</taxon>
        <taxon>Euteleostomi</taxon>
        <taxon>Mammalia</taxon>
        <taxon>Eutheria</taxon>
        <taxon>Laurasiatheria</taxon>
        <taxon>Artiodactyla</taxon>
        <taxon>Whippomorpha</taxon>
        <taxon>Cetacea</taxon>
        <taxon>Mysticeti</taxon>
        <taxon>Balaenopteridae</taxon>
        <taxon>Balaenoptera</taxon>
    </lineage>
</organism>
<evidence type="ECO:0000313" key="1">
    <source>
        <dbReference type="Ensembl" id="ENSBMSP00010003242.1"/>
    </source>
</evidence>
<accession>A0A8C0CCB1</accession>